<dbReference type="PROSITE" id="PS50885">
    <property type="entry name" value="HAMP"/>
    <property type="match status" value="1"/>
</dbReference>
<feature type="compositionally biased region" description="Pro residues" evidence="11">
    <location>
        <begin position="120"/>
        <end position="129"/>
    </location>
</feature>
<organism evidence="15 16">
    <name type="scientific">Roseateles albus</name>
    <dbReference type="NCBI Taxonomy" id="2987525"/>
    <lineage>
        <taxon>Bacteria</taxon>
        <taxon>Pseudomonadati</taxon>
        <taxon>Pseudomonadota</taxon>
        <taxon>Betaproteobacteria</taxon>
        <taxon>Burkholderiales</taxon>
        <taxon>Sphaerotilaceae</taxon>
        <taxon>Roseateles</taxon>
    </lineage>
</organism>
<dbReference type="InterPro" id="IPR036097">
    <property type="entry name" value="HisK_dim/P_sf"/>
</dbReference>
<comment type="catalytic activity">
    <reaction evidence="1">
        <text>ATP + protein L-histidine = ADP + protein N-phospho-L-histidine.</text>
        <dbReference type="EC" id="2.7.13.3"/>
    </reaction>
</comment>
<dbReference type="GO" id="GO:0005524">
    <property type="term" value="F:ATP binding"/>
    <property type="evidence" value="ECO:0007669"/>
    <property type="project" value="UniProtKB-KW"/>
</dbReference>
<keyword evidence="10 12" id="KW-0472">Membrane</keyword>
<evidence type="ECO:0000313" key="15">
    <source>
        <dbReference type="EMBL" id="MDC8771057.1"/>
    </source>
</evidence>
<dbReference type="InterPro" id="IPR003660">
    <property type="entry name" value="HAMP_dom"/>
</dbReference>
<evidence type="ECO:0000256" key="5">
    <source>
        <dbReference type="ARBA" id="ARBA00022679"/>
    </source>
</evidence>
<keyword evidence="6 12" id="KW-0812">Transmembrane</keyword>
<dbReference type="Pfam" id="PF02518">
    <property type="entry name" value="HATPase_c"/>
    <property type="match status" value="1"/>
</dbReference>
<keyword evidence="4" id="KW-0597">Phosphoprotein</keyword>
<reference evidence="15 16" key="1">
    <citation type="submission" date="2022-10" db="EMBL/GenBank/DDBJ databases">
        <title>Paucibacter sp. hw1 Genome sequencing.</title>
        <authorList>
            <person name="Park S."/>
        </authorList>
    </citation>
    <scope>NUCLEOTIDE SEQUENCE [LARGE SCALE GENOMIC DNA]</scope>
    <source>
        <strain evidence="16">hw1</strain>
    </source>
</reference>
<keyword evidence="7" id="KW-0418">Kinase</keyword>
<dbReference type="RefSeq" id="WP_273599413.1">
    <property type="nucleotide sequence ID" value="NZ_JAQQXT010000003.1"/>
</dbReference>
<comment type="caution">
    <text evidence="15">The sequence shown here is derived from an EMBL/GenBank/DDBJ whole genome shotgun (WGS) entry which is preliminary data.</text>
</comment>
<keyword evidence="8 12" id="KW-1133">Transmembrane helix</keyword>
<evidence type="ECO:0000259" key="14">
    <source>
        <dbReference type="PROSITE" id="PS50885"/>
    </source>
</evidence>
<evidence type="ECO:0000256" key="7">
    <source>
        <dbReference type="ARBA" id="ARBA00022777"/>
    </source>
</evidence>
<dbReference type="InterPro" id="IPR005467">
    <property type="entry name" value="His_kinase_dom"/>
</dbReference>
<dbReference type="InterPro" id="IPR003661">
    <property type="entry name" value="HisK_dim/P_dom"/>
</dbReference>
<dbReference type="InterPro" id="IPR004358">
    <property type="entry name" value="Sig_transdc_His_kin-like_C"/>
</dbReference>
<dbReference type="InterPro" id="IPR036890">
    <property type="entry name" value="HATPase_C_sf"/>
</dbReference>
<feature type="domain" description="HAMP" evidence="14">
    <location>
        <begin position="220"/>
        <end position="272"/>
    </location>
</feature>
<accession>A0ABT5KAU0</accession>
<dbReference type="Gene3D" id="1.10.287.130">
    <property type="match status" value="1"/>
</dbReference>
<dbReference type="CDD" id="cd06225">
    <property type="entry name" value="HAMP"/>
    <property type="match status" value="1"/>
</dbReference>
<comment type="subcellular location">
    <subcellularLocation>
        <location evidence="2">Membrane</location>
    </subcellularLocation>
</comment>
<dbReference type="SUPFAM" id="SSF158472">
    <property type="entry name" value="HAMP domain-like"/>
    <property type="match status" value="1"/>
</dbReference>
<dbReference type="PANTHER" id="PTHR45436:SF5">
    <property type="entry name" value="SENSOR HISTIDINE KINASE TRCS"/>
    <property type="match status" value="1"/>
</dbReference>
<evidence type="ECO:0000256" key="6">
    <source>
        <dbReference type="ARBA" id="ARBA00022692"/>
    </source>
</evidence>
<dbReference type="CDD" id="cd00082">
    <property type="entry name" value="HisKA"/>
    <property type="match status" value="1"/>
</dbReference>
<keyword evidence="16" id="KW-1185">Reference proteome</keyword>
<evidence type="ECO:0000256" key="10">
    <source>
        <dbReference type="ARBA" id="ARBA00023136"/>
    </source>
</evidence>
<keyword evidence="15" id="KW-0547">Nucleotide-binding</keyword>
<evidence type="ECO:0000256" key="8">
    <source>
        <dbReference type="ARBA" id="ARBA00022989"/>
    </source>
</evidence>
<dbReference type="InterPro" id="IPR003594">
    <property type="entry name" value="HATPase_dom"/>
</dbReference>
<dbReference type="PANTHER" id="PTHR45436">
    <property type="entry name" value="SENSOR HISTIDINE KINASE YKOH"/>
    <property type="match status" value="1"/>
</dbReference>
<evidence type="ECO:0000256" key="3">
    <source>
        <dbReference type="ARBA" id="ARBA00012438"/>
    </source>
</evidence>
<dbReference type="PRINTS" id="PR00344">
    <property type="entry name" value="BCTRLSENSOR"/>
</dbReference>
<evidence type="ECO:0000256" key="1">
    <source>
        <dbReference type="ARBA" id="ARBA00000085"/>
    </source>
</evidence>
<name>A0ABT5KAU0_9BURK</name>
<feature type="domain" description="Histidine kinase" evidence="13">
    <location>
        <begin position="280"/>
        <end position="495"/>
    </location>
</feature>
<dbReference type="SMART" id="SM00304">
    <property type="entry name" value="HAMP"/>
    <property type="match status" value="1"/>
</dbReference>
<evidence type="ECO:0000256" key="12">
    <source>
        <dbReference type="SAM" id="Phobius"/>
    </source>
</evidence>
<sequence>MLHQLSLLLLASTALAVLAMAGVVAWNLRAGFSDYLRAQDGQMLDRLMLLAEQDLAQRRQVPGLWPERPEQWRPVLRQWLDGSLDLSDGRRAGGGFDEPDAGRPPPRRPPLLGGWRDRPPPPPPPPRPNGDPNLFGPRLVLLDASGTRALAGHREVIDLPGQLRALKVEGDTVLMLRLAERAGPAQGVDASFLRRQYWGLGGMAVLLIALALLAARLLAARWVRPLQAAQAATRRIAHGELTVRIAKQRDDELGELSEDINAMAAALARLESSRRRWIAELSHELRTPLAVLRAELEALQDGIRPLDAAALPSLQDEVQRLSRLTDDFHTLAMSELQELPCSFAPTDVPALLSEALARIRSRAVAAGLTLQSDWPQALPQALWDGERIAQMMANLLENSLRYTDAPGLVRLSARLLGEHIEVSLEDSKPGVPAAALAHLFEPLYRVDASRSRQAGGSGLGLGVAQAIARSHGGHLQAEPSSLGGLTLRLTLPLRPPAAKGTA</sequence>
<gene>
    <name evidence="15" type="ORF">PRZ03_05690</name>
</gene>
<evidence type="ECO:0000313" key="16">
    <source>
        <dbReference type="Proteomes" id="UP001221189"/>
    </source>
</evidence>
<dbReference type="SMART" id="SM00388">
    <property type="entry name" value="HisKA"/>
    <property type="match status" value="1"/>
</dbReference>
<evidence type="ECO:0000256" key="11">
    <source>
        <dbReference type="SAM" id="MobiDB-lite"/>
    </source>
</evidence>
<evidence type="ECO:0000256" key="2">
    <source>
        <dbReference type="ARBA" id="ARBA00004370"/>
    </source>
</evidence>
<dbReference type="EMBL" id="JAQQXT010000003">
    <property type="protein sequence ID" value="MDC8771057.1"/>
    <property type="molecule type" value="Genomic_DNA"/>
</dbReference>
<protein>
    <recommendedName>
        <fullName evidence="3">histidine kinase</fullName>
        <ecNumber evidence="3">2.7.13.3</ecNumber>
    </recommendedName>
</protein>
<dbReference type="Pfam" id="PF00512">
    <property type="entry name" value="HisKA"/>
    <property type="match status" value="1"/>
</dbReference>
<dbReference type="SMART" id="SM00387">
    <property type="entry name" value="HATPase_c"/>
    <property type="match status" value="1"/>
</dbReference>
<dbReference type="EC" id="2.7.13.3" evidence="3"/>
<keyword evidence="9" id="KW-0902">Two-component regulatory system</keyword>
<dbReference type="InterPro" id="IPR050428">
    <property type="entry name" value="TCS_sensor_his_kinase"/>
</dbReference>
<dbReference type="SUPFAM" id="SSF47384">
    <property type="entry name" value="Homodimeric domain of signal transducing histidine kinase"/>
    <property type="match status" value="1"/>
</dbReference>
<dbReference type="Proteomes" id="UP001221189">
    <property type="component" value="Unassembled WGS sequence"/>
</dbReference>
<keyword evidence="15" id="KW-0067">ATP-binding</keyword>
<proteinExistence type="predicted"/>
<dbReference type="SUPFAM" id="SSF55874">
    <property type="entry name" value="ATPase domain of HSP90 chaperone/DNA topoisomerase II/histidine kinase"/>
    <property type="match status" value="1"/>
</dbReference>
<feature type="region of interest" description="Disordered" evidence="11">
    <location>
        <begin position="88"/>
        <end position="136"/>
    </location>
</feature>
<evidence type="ECO:0000256" key="9">
    <source>
        <dbReference type="ARBA" id="ARBA00023012"/>
    </source>
</evidence>
<dbReference type="Gene3D" id="3.30.565.10">
    <property type="entry name" value="Histidine kinase-like ATPase, C-terminal domain"/>
    <property type="match status" value="1"/>
</dbReference>
<dbReference type="Pfam" id="PF00672">
    <property type="entry name" value="HAMP"/>
    <property type="match status" value="1"/>
</dbReference>
<evidence type="ECO:0000259" key="13">
    <source>
        <dbReference type="PROSITE" id="PS50109"/>
    </source>
</evidence>
<feature type="transmembrane region" description="Helical" evidence="12">
    <location>
        <begin position="197"/>
        <end position="219"/>
    </location>
</feature>
<dbReference type="Gene3D" id="1.10.8.500">
    <property type="entry name" value="HAMP domain in histidine kinase"/>
    <property type="match status" value="1"/>
</dbReference>
<evidence type="ECO:0000256" key="4">
    <source>
        <dbReference type="ARBA" id="ARBA00022553"/>
    </source>
</evidence>
<dbReference type="PROSITE" id="PS50109">
    <property type="entry name" value="HIS_KIN"/>
    <property type="match status" value="1"/>
</dbReference>
<keyword evidence="5" id="KW-0808">Transferase</keyword>